<dbReference type="EMBL" id="KV878132">
    <property type="protein sequence ID" value="OJJ05172.1"/>
    <property type="molecule type" value="Genomic_DNA"/>
</dbReference>
<dbReference type="Pfam" id="PF13489">
    <property type="entry name" value="Methyltransf_23"/>
    <property type="match status" value="1"/>
</dbReference>
<dbReference type="VEuPathDB" id="FungiDB:ASPVEDRAFT_44696"/>
<dbReference type="STRING" id="1036611.A0A1L9PUR0"/>
<keyword evidence="2" id="KW-1185">Reference proteome</keyword>
<evidence type="ECO:0000313" key="1">
    <source>
        <dbReference type="EMBL" id="OJJ05172.1"/>
    </source>
</evidence>
<dbReference type="InterPro" id="IPR029063">
    <property type="entry name" value="SAM-dependent_MTases_sf"/>
</dbReference>
<dbReference type="Gene3D" id="3.40.50.150">
    <property type="entry name" value="Vaccinia Virus protein VP39"/>
    <property type="match status" value="1"/>
</dbReference>
<protein>
    <recommendedName>
        <fullName evidence="3">Methyltransferase type 11 domain-containing protein</fullName>
    </recommendedName>
</protein>
<dbReference type="AlphaFoldDB" id="A0A1L9PUR0"/>
<evidence type="ECO:0008006" key="3">
    <source>
        <dbReference type="Google" id="ProtNLM"/>
    </source>
</evidence>
<organism evidence="1 2">
    <name type="scientific">Aspergillus versicolor CBS 583.65</name>
    <dbReference type="NCBI Taxonomy" id="1036611"/>
    <lineage>
        <taxon>Eukaryota</taxon>
        <taxon>Fungi</taxon>
        <taxon>Dikarya</taxon>
        <taxon>Ascomycota</taxon>
        <taxon>Pezizomycotina</taxon>
        <taxon>Eurotiomycetes</taxon>
        <taxon>Eurotiomycetidae</taxon>
        <taxon>Eurotiales</taxon>
        <taxon>Aspergillaceae</taxon>
        <taxon>Aspergillus</taxon>
        <taxon>Aspergillus subgen. Nidulantes</taxon>
    </lineage>
</organism>
<sequence>MADLAETNRKHFDKVASNHQTDFGELIAAVIAELKRRRGWISSTLAGGPNTDSHTAPALRDEVRLLDYACGAGTVSKALAPHATHTIGLDLSANMVAEYNKAAREIFDAHGPGLQPGRMEGFQHDLLAESYSGSGSDTAGVGAGNNPLPSGTLAPFDVIVVGMALHHVAEPGRLLTRFSELLKPGGVCVVLDMVPGSAQFGHDVDLKESGHEGGVLDTIGKHGFTEAEMRDLYEGVGMWRGFEYAVFDERFQFTLFGQQCSSLGFIARGEML</sequence>
<dbReference type="CDD" id="cd02440">
    <property type="entry name" value="AdoMet_MTases"/>
    <property type="match status" value="1"/>
</dbReference>
<dbReference type="PANTHER" id="PTHR43591:SF108">
    <property type="entry name" value="S-ADENOSYL-L-METHIONINE-DEPENDENT METHYLTRANSFERASE"/>
    <property type="match status" value="1"/>
</dbReference>
<accession>A0A1L9PUR0</accession>
<dbReference type="OrthoDB" id="66144at2759"/>
<gene>
    <name evidence="1" type="ORF">ASPVEDRAFT_44696</name>
</gene>
<reference evidence="2" key="1">
    <citation type="journal article" date="2017" name="Genome Biol.">
        <title>Comparative genomics reveals high biological diversity and specific adaptations in the industrially and medically important fungal genus Aspergillus.</title>
        <authorList>
            <person name="de Vries R.P."/>
            <person name="Riley R."/>
            <person name="Wiebenga A."/>
            <person name="Aguilar-Osorio G."/>
            <person name="Amillis S."/>
            <person name="Uchima C.A."/>
            <person name="Anderluh G."/>
            <person name="Asadollahi M."/>
            <person name="Askin M."/>
            <person name="Barry K."/>
            <person name="Battaglia E."/>
            <person name="Bayram O."/>
            <person name="Benocci T."/>
            <person name="Braus-Stromeyer S.A."/>
            <person name="Caldana C."/>
            <person name="Canovas D."/>
            <person name="Cerqueira G.C."/>
            <person name="Chen F."/>
            <person name="Chen W."/>
            <person name="Choi C."/>
            <person name="Clum A."/>
            <person name="Dos Santos R.A."/>
            <person name="Damasio A.R."/>
            <person name="Diallinas G."/>
            <person name="Emri T."/>
            <person name="Fekete E."/>
            <person name="Flipphi M."/>
            <person name="Freyberg S."/>
            <person name="Gallo A."/>
            <person name="Gournas C."/>
            <person name="Habgood R."/>
            <person name="Hainaut M."/>
            <person name="Harispe M.L."/>
            <person name="Henrissat B."/>
            <person name="Hilden K.S."/>
            <person name="Hope R."/>
            <person name="Hossain A."/>
            <person name="Karabika E."/>
            <person name="Karaffa L."/>
            <person name="Karanyi Z."/>
            <person name="Krasevec N."/>
            <person name="Kuo A."/>
            <person name="Kusch H."/>
            <person name="LaButti K."/>
            <person name="Lagendijk E.L."/>
            <person name="Lapidus A."/>
            <person name="Levasseur A."/>
            <person name="Lindquist E."/>
            <person name="Lipzen A."/>
            <person name="Logrieco A.F."/>
            <person name="MacCabe A."/>
            <person name="Maekelae M.R."/>
            <person name="Malavazi I."/>
            <person name="Melin P."/>
            <person name="Meyer V."/>
            <person name="Mielnichuk N."/>
            <person name="Miskei M."/>
            <person name="Molnar A.P."/>
            <person name="Mule G."/>
            <person name="Ngan C.Y."/>
            <person name="Orejas M."/>
            <person name="Orosz E."/>
            <person name="Ouedraogo J.P."/>
            <person name="Overkamp K.M."/>
            <person name="Park H.-S."/>
            <person name="Perrone G."/>
            <person name="Piumi F."/>
            <person name="Punt P.J."/>
            <person name="Ram A.F."/>
            <person name="Ramon A."/>
            <person name="Rauscher S."/>
            <person name="Record E."/>
            <person name="Riano-Pachon D.M."/>
            <person name="Robert V."/>
            <person name="Roehrig J."/>
            <person name="Ruller R."/>
            <person name="Salamov A."/>
            <person name="Salih N.S."/>
            <person name="Samson R.A."/>
            <person name="Sandor E."/>
            <person name="Sanguinetti M."/>
            <person name="Schuetze T."/>
            <person name="Sepcic K."/>
            <person name="Shelest E."/>
            <person name="Sherlock G."/>
            <person name="Sophianopoulou V."/>
            <person name="Squina F.M."/>
            <person name="Sun H."/>
            <person name="Susca A."/>
            <person name="Todd R.B."/>
            <person name="Tsang A."/>
            <person name="Unkles S.E."/>
            <person name="van de Wiele N."/>
            <person name="van Rossen-Uffink D."/>
            <person name="Oliveira J.V."/>
            <person name="Vesth T.C."/>
            <person name="Visser J."/>
            <person name="Yu J.-H."/>
            <person name="Zhou M."/>
            <person name="Andersen M.R."/>
            <person name="Archer D.B."/>
            <person name="Baker S.E."/>
            <person name="Benoit I."/>
            <person name="Brakhage A.A."/>
            <person name="Braus G.H."/>
            <person name="Fischer R."/>
            <person name="Frisvad J.C."/>
            <person name="Goldman G.H."/>
            <person name="Houbraken J."/>
            <person name="Oakley B."/>
            <person name="Pocsi I."/>
            <person name="Scazzocchio C."/>
            <person name="Seiboth B."/>
            <person name="vanKuyk P.A."/>
            <person name="Wortman J."/>
            <person name="Dyer P.S."/>
            <person name="Grigoriev I.V."/>
        </authorList>
    </citation>
    <scope>NUCLEOTIDE SEQUENCE [LARGE SCALE GENOMIC DNA]</scope>
    <source>
        <strain evidence="2">CBS 583.65</strain>
    </source>
</reference>
<dbReference type="SUPFAM" id="SSF53335">
    <property type="entry name" value="S-adenosyl-L-methionine-dependent methyltransferases"/>
    <property type="match status" value="1"/>
</dbReference>
<dbReference type="PANTHER" id="PTHR43591">
    <property type="entry name" value="METHYLTRANSFERASE"/>
    <property type="match status" value="1"/>
</dbReference>
<proteinExistence type="predicted"/>
<evidence type="ECO:0000313" key="2">
    <source>
        <dbReference type="Proteomes" id="UP000184073"/>
    </source>
</evidence>
<dbReference type="Proteomes" id="UP000184073">
    <property type="component" value="Unassembled WGS sequence"/>
</dbReference>
<dbReference type="GeneID" id="63728625"/>
<name>A0A1L9PUR0_ASPVE</name>
<dbReference type="RefSeq" id="XP_040670934.1">
    <property type="nucleotide sequence ID" value="XM_040813114.1"/>
</dbReference>